<feature type="transmembrane region" description="Helical" evidence="1">
    <location>
        <begin position="61"/>
        <end position="81"/>
    </location>
</feature>
<evidence type="ECO:0000313" key="2">
    <source>
        <dbReference type="EMBL" id="GFT64140.1"/>
    </source>
</evidence>
<dbReference type="EMBL" id="BMAW01068385">
    <property type="protein sequence ID" value="GFT64140.1"/>
    <property type="molecule type" value="Genomic_DNA"/>
</dbReference>
<name>A0A8X6PCS1_NEPPI</name>
<evidence type="ECO:0000313" key="3">
    <source>
        <dbReference type="Proteomes" id="UP000887013"/>
    </source>
</evidence>
<dbReference type="Proteomes" id="UP000887013">
    <property type="component" value="Unassembled WGS sequence"/>
</dbReference>
<organism evidence="2 3">
    <name type="scientific">Nephila pilipes</name>
    <name type="common">Giant wood spider</name>
    <name type="synonym">Nephila maculata</name>
    <dbReference type="NCBI Taxonomy" id="299642"/>
    <lineage>
        <taxon>Eukaryota</taxon>
        <taxon>Metazoa</taxon>
        <taxon>Ecdysozoa</taxon>
        <taxon>Arthropoda</taxon>
        <taxon>Chelicerata</taxon>
        <taxon>Arachnida</taxon>
        <taxon>Araneae</taxon>
        <taxon>Araneomorphae</taxon>
        <taxon>Entelegynae</taxon>
        <taxon>Araneoidea</taxon>
        <taxon>Nephilidae</taxon>
        <taxon>Nephila</taxon>
    </lineage>
</organism>
<protein>
    <submittedName>
        <fullName evidence="2">Uncharacterized protein</fullName>
    </submittedName>
</protein>
<keyword evidence="1" id="KW-1133">Transmembrane helix</keyword>
<keyword evidence="1" id="KW-0472">Membrane</keyword>
<evidence type="ECO:0000256" key="1">
    <source>
        <dbReference type="SAM" id="Phobius"/>
    </source>
</evidence>
<keyword evidence="1" id="KW-0812">Transmembrane</keyword>
<accession>A0A8X6PCS1</accession>
<sequence>MWQISNCVLKFFDLREPDHDWRRLILGGLSNKVSIFSSLMYKSSIFPSVRTIVVFLAKNNMLYFNFSYLFHIVFMVAILVLGTVDISDAGGAGGQVRKSAISSWLYLTSVQNDKIHHLHPIV</sequence>
<proteinExistence type="predicted"/>
<dbReference type="AlphaFoldDB" id="A0A8X6PCS1"/>
<keyword evidence="3" id="KW-1185">Reference proteome</keyword>
<comment type="caution">
    <text evidence="2">The sequence shown here is derived from an EMBL/GenBank/DDBJ whole genome shotgun (WGS) entry which is preliminary data.</text>
</comment>
<gene>
    <name evidence="2" type="ORF">NPIL_328211</name>
</gene>
<reference evidence="2" key="1">
    <citation type="submission" date="2020-08" db="EMBL/GenBank/DDBJ databases">
        <title>Multicomponent nature underlies the extraordinary mechanical properties of spider dragline silk.</title>
        <authorList>
            <person name="Kono N."/>
            <person name="Nakamura H."/>
            <person name="Mori M."/>
            <person name="Yoshida Y."/>
            <person name="Ohtoshi R."/>
            <person name="Malay A.D."/>
            <person name="Moran D.A.P."/>
            <person name="Tomita M."/>
            <person name="Numata K."/>
            <person name="Arakawa K."/>
        </authorList>
    </citation>
    <scope>NUCLEOTIDE SEQUENCE</scope>
</reference>